<sequence>MVAFQLALSWPFFCTMTYPGSCYCRRCSSALFHRRTTPSLATPPSSQLFIALHRIEYSPWPLFHPGFPLSSASSCFLFLFSRRFFLPSSFQFHHGYRPQYLIPITVYSCIGGMHRLSIWFSFLCSVCDVRRRGSDVGWMD</sequence>
<evidence type="ECO:0008006" key="4">
    <source>
        <dbReference type="Google" id="ProtNLM"/>
    </source>
</evidence>
<reference evidence="2 3" key="1">
    <citation type="journal article" date="2019" name="Nat. Ecol. Evol.">
        <title>Megaphylogeny resolves global patterns of mushroom evolution.</title>
        <authorList>
            <person name="Varga T."/>
            <person name="Krizsan K."/>
            <person name="Foldi C."/>
            <person name="Dima B."/>
            <person name="Sanchez-Garcia M."/>
            <person name="Sanchez-Ramirez S."/>
            <person name="Szollosi G.J."/>
            <person name="Szarkandi J.G."/>
            <person name="Papp V."/>
            <person name="Albert L."/>
            <person name="Andreopoulos W."/>
            <person name="Angelini C."/>
            <person name="Antonin V."/>
            <person name="Barry K.W."/>
            <person name="Bougher N.L."/>
            <person name="Buchanan P."/>
            <person name="Buyck B."/>
            <person name="Bense V."/>
            <person name="Catcheside P."/>
            <person name="Chovatia M."/>
            <person name="Cooper J."/>
            <person name="Damon W."/>
            <person name="Desjardin D."/>
            <person name="Finy P."/>
            <person name="Geml J."/>
            <person name="Haridas S."/>
            <person name="Hughes K."/>
            <person name="Justo A."/>
            <person name="Karasinski D."/>
            <person name="Kautmanova I."/>
            <person name="Kiss B."/>
            <person name="Kocsube S."/>
            <person name="Kotiranta H."/>
            <person name="LaButti K.M."/>
            <person name="Lechner B.E."/>
            <person name="Liimatainen K."/>
            <person name="Lipzen A."/>
            <person name="Lukacs Z."/>
            <person name="Mihaltcheva S."/>
            <person name="Morgado L.N."/>
            <person name="Niskanen T."/>
            <person name="Noordeloos M.E."/>
            <person name="Ohm R.A."/>
            <person name="Ortiz-Santana B."/>
            <person name="Ovrebo C."/>
            <person name="Racz N."/>
            <person name="Riley R."/>
            <person name="Savchenko A."/>
            <person name="Shiryaev A."/>
            <person name="Soop K."/>
            <person name="Spirin V."/>
            <person name="Szebenyi C."/>
            <person name="Tomsovsky M."/>
            <person name="Tulloss R.E."/>
            <person name="Uehling J."/>
            <person name="Grigoriev I.V."/>
            <person name="Vagvolgyi C."/>
            <person name="Papp T."/>
            <person name="Martin F.M."/>
            <person name="Miettinen O."/>
            <person name="Hibbett D.S."/>
            <person name="Nagy L.G."/>
        </authorList>
    </citation>
    <scope>NUCLEOTIDE SEQUENCE [LARGE SCALE GENOMIC DNA]</scope>
    <source>
        <strain evidence="2 3">CBS 309.79</strain>
    </source>
</reference>
<evidence type="ECO:0000313" key="3">
    <source>
        <dbReference type="Proteomes" id="UP000305067"/>
    </source>
</evidence>
<feature type="chain" id="PRO_5022902345" description="Secreted protein" evidence="1">
    <location>
        <begin position="23"/>
        <end position="140"/>
    </location>
</feature>
<name>A0A5C3QCB4_9AGAR</name>
<dbReference type="Proteomes" id="UP000305067">
    <property type="component" value="Unassembled WGS sequence"/>
</dbReference>
<dbReference type="AlphaFoldDB" id="A0A5C3QCB4"/>
<keyword evidence="1" id="KW-0732">Signal</keyword>
<proteinExistence type="predicted"/>
<accession>A0A5C3QCB4</accession>
<feature type="signal peptide" evidence="1">
    <location>
        <begin position="1"/>
        <end position="22"/>
    </location>
</feature>
<evidence type="ECO:0000256" key="1">
    <source>
        <dbReference type="SAM" id="SignalP"/>
    </source>
</evidence>
<dbReference type="EMBL" id="ML178844">
    <property type="protein sequence ID" value="TFK97818.1"/>
    <property type="molecule type" value="Genomic_DNA"/>
</dbReference>
<evidence type="ECO:0000313" key="2">
    <source>
        <dbReference type="EMBL" id="TFK97818.1"/>
    </source>
</evidence>
<keyword evidence="3" id="KW-1185">Reference proteome</keyword>
<protein>
    <recommendedName>
        <fullName evidence="4">Secreted protein</fullName>
    </recommendedName>
</protein>
<gene>
    <name evidence="2" type="ORF">BDV98DRAFT_251365</name>
</gene>
<organism evidence="2 3">
    <name type="scientific">Pterulicium gracile</name>
    <dbReference type="NCBI Taxonomy" id="1884261"/>
    <lineage>
        <taxon>Eukaryota</taxon>
        <taxon>Fungi</taxon>
        <taxon>Dikarya</taxon>
        <taxon>Basidiomycota</taxon>
        <taxon>Agaricomycotina</taxon>
        <taxon>Agaricomycetes</taxon>
        <taxon>Agaricomycetidae</taxon>
        <taxon>Agaricales</taxon>
        <taxon>Pleurotineae</taxon>
        <taxon>Pterulaceae</taxon>
        <taxon>Pterulicium</taxon>
    </lineage>
</organism>